<evidence type="ECO:0000256" key="2">
    <source>
        <dbReference type="ARBA" id="ARBA00022475"/>
    </source>
</evidence>
<evidence type="ECO:0000256" key="10">
    <source>
        <dbReference type="RuleBase" id="RU004181"/>
    </source>
</evidence>
<feature type="active site" evidence="9">
    <location>
        <position position="162"/>
    </location>
</feature>
<evidence type="ECO:0000256" key="5">
    <source>
        <dbReference type="ARBA" id="ARBA00022750"/>
    </source>
</evidence>
<organism evidence="12 13">
    <name type="scientific">Micrococcus terreus</name>
    <dbReference type="NCBI Taxonomy" id="574650"/>
    <lineage>
        <taxon>Bacteria</taxon>
        <taxon>Bacillati</taxon>
        <taxon>Actinomycetota</taxon>
        <taxon>Actinomycetes</taxon>
        <taxon>Micrococcales</taxon>
        <taxon>Micrococcaceae</taxon>
        <taxon>Micrococcus</taxon>
    </lineage>
</organism>
<keyword evidence="6 9" id="KW-0378">Hydrolase</keyword>
<dbReference type="GO" id="GO:0004190">
    <property type="term" value="F:aspartic-type endopeptidase activity"/>
    <property type="evidence" value="ECO:0007669"/>
    <property type="project" value="UniProtKB-UniRule"/>
</dbReference>
<dbReference type="GO" id="GO:0005886">
    <property type="term" value="C:plasma membrane"/>
    <property type="evidence" value="ECO:0007669"/>
    <property type="project" value="UniProtKB-SubCell"/>
</dbReference>
<feature type="compositionally biased region" description="Basic and acidic residues" evidence="11">
    <location>
        <begin position="9"/>
        <end position="19"/>
    </location>
</feature>
<feature type="transmembrane region" description="Helical" evidence="9">
    <location>
        <begin position="152"/>
        <end position="177"/>
    </location>
</feature>
<keyword evidence="13" id="KW-1185">Reference proteome</keyword>
<name>A0A1I7MKR0_9MICC</name>
<comment type="similarity">
    <text evidence="1 9 10">Belongs to the peptidase A8 family.</text>
</comment>
<dbReference type="EC" id="3.4.23.36" evidence="9"/>
<keyword evidence="2 9" id="KW-1003">Cell membrane</keyword>
<keyword evidence="3 9" id="KW-0645">Protease</keyword>
<dbReference type="GO" id="GO:0006508">
    <property type="term" value="P:proteolysis"/>
    <property type="evidence" value="ECO:0007669"/>
    <property type="project" value="UniProtKB-KW"/>
</dbReference>
<evidence type="ECO:0000256" key="9">
    <source>
        <dbReference type="HAMAP-Rule" id="MF_00161"/>
    </source>
</evidence>
<keyword evidence="8 9" id="KW-0472">Membrane</keyword>
<evidence type="ECO:0000313" key="13">
    <source>
        <dbReference type="Proteomes" id="UP000198881"/>
    </source>
</evidence>
<sequence>MPSTAAAPDPHRPSADPHEPVPAPLPQRRRRWAWLAVLVLVLGYAADQLTKWWVESTMELGQITDVLPPLLRWHYILNPGAAFSIGEEHTWVFTIIQAVVAVVVIVQIVRVRSAVWAVALGGLLGGVLGNLTDRLFRPPGFAVGHVVDFIALPNFAIFNIADSLIVCSIIGIVLLMFTGRRPDGTREQDHQDGAEPPAQPQRAGDHDA</sequence>
<dbReference type="HAMAP" id="MF_00161">
    <property type="entry name" value="LspA"/>
    <property type="match status" value="1"/>
</dbReference>
<evidence type="ECO:0000313" key="12">
    <source>
        <dbReference type="EMBL" id="SFV22514.1"/>
    </source>
</evidence>
<feature type="active site" evidence="9">
    <location>
        <position position="148"/>
    </location>
</feature>
<dbReference type="InterPro" id="IPR001872">
    <property type="entry name" value="Peptidase_A8"/>
</dbReference>
<evidence type="ECO:0000256" key="8">
    <source>
        <dbReference type="ARBA" id="ARBA00023136"/>
    </source>
</evidence>
<dbReference type="UniPathway" id="UPA00665"/>
<dbReference type="Proteomes" id="UP000198881">
    <property type="component" value="Unassembled WGS sequence"/>
</dbReference>
<dbReference type="EMBL" id="FPCG01000004">
    <property type="protein sequence ID" value="SFV22514.1"/>
    <property type="molecule type" value="Genomic_DNA"/>
</dbReference>
<accession>A0A1I7MKR0</accession>
<dbReference type="STRING" id="574650.SAMN04487966_104169"/>
<feature type="region of interest" description="Disordered" evidence="11">
    <location>
        <begin position="184"/>
        <end position="208"/>
    </location>
</feature>
<proteinExistence type="inferred from homology"/>
<evidence type="ECO:0000256" key="1">
    <source>
        <dbReference type="ARBA" id="ARBA00006139"/>
    </source>
</evidence>
<feature type="transmembrane region" description="Helical" evidence="9">
    <location>
        <begin position="32"/>
        <end position="50"/>
    </location>
</feature>
<dbReference type="PRINTS" id="PR00781">
    <property type="entry name" value="LIPOSIGPTASE"/>
</dbReference>
<gene>
    <name evidence="9" type="primary">lspA</name>
    <name evidence="12" type="ORF">SAMN04487966_104169</name>
</gene>
<evidence type="ECO:0000256" key="6">
    <source>
        <dbReference type="ARBA" id="ARBA00022801"/>
    </source>
</evidence>
<evidence type="ECO:0000256" key="3">
    <source>
        <dbReference type="ARBA" id="ARBA00022670"/>
    </source>
</evidence>
<feature type="transmembrane region" description="Helical" evidence="9">
    <location>
        <begin position="91"/>
        <end position="109"/>
    </location>
</feature>
<comment type="function">
    <text evidence="9">This protein specifically catalyzes the removal of signal peptides from prolipoproteins.</text>
</comment>
<comment type="catalytic activity">
    <reaction evidence="9">
        <text>Release of signal peptides from bacterial membrane prolipoproteins. Hydrolyzes -Xaa-Yaa-Zaa-|-(S,diacylglyceryl)Cys-, in which Xaa is hydrophobic (preferably Leu), and Yaa (Ala or Ser) and Zaa (Gly or Ala) have small, neutral side chains.</text>
        <dbReference type="EC" id="3.4.23.36"/>
    </reaction>
</comment>
<evidence type="ECO:0000256" key="4">
    <source>
        <dbReference type="ARBA" id="ARBA00022692"/>
    </source>
</evidence>
<dbReference type="PANTHER" id="PTHR33695:SF1">
    <property type="entry name" value="LIPOPROTEIN SIGNAL PEPTIDASE"/>
    <property type="match status" value="1"/>
</dbReference>
<comment type="subcellular location">
    <subcellularLocation>
        <location evidence="9">Cell membrane</location>
        <topology evidence="9">Multi-pass membrane protein</topology>
    </subcellularLocation>
</comment>
<feature type="region of interest" description="Disordered" evidence="11">
    <location>
        <begin position="1"/>
        <end position="23"/>
    </location>
</feature>
<dbReference type="NCBIfam" id="TIGR00077">
    <property type="entry name" value="lspA"/>
    <property type="match status" value="1"/>
</dbReference>
<protein>
    <recommendedName>
        <fullName evidence="9">Lipoprotein signal peptidase</fullName>
        <ecNumber evidence="9">3.4.23.36</ecNumber>
    </recommendedName>
    <alternativeName>
        <fullName evidence="9">Prolipoprotein signal peptidase</fullName>
    </alternativeName>
    <alternativeName>
        <fullName evidence="9">Signal peptidase II</fullName>
        <shortName evidence="9">SPase II</shortName>
    </alternativeName>
</protein>
<keyword evidence="5 9" id="KW-0064">Aspartyl protease</keyword>
<reference evidence="12 13" key="1">
    <citation type="submission" date="2016-10" db="EMBL/GenBank/DDBJ databases">
        <authorList>
            <person name="de Groot N.N."/>
        </authorList>
    </citation>
    <scope>NUCLEOTIDE SEQUENCE [LARGE SCALE GENOMIC DNA]</scope>
    <source>
        <strain evidence="12 13">CGMCC 1.7054</strain>
    </source>
</reference>
<dbReference type="Pfam" id="PF01252">
    <property type="entry name" value="Peptidase_A8"/>
    <property type="match status" value="1"/>
</dbReference>
<dbReference type="PANTHER" id="PTHR33695">
    <property type="entry name" value="LIPOPROTEIN SIGNAL PEPTIDASE"/>
    <property type="match status" value="1"/>
</dbReference>
<evidence type="ECO:0000256" key="11">
    <source>
        <dbReference type="SAM" id="MobiDB-lite"/>
    </source>
</evidence>
<keyword evidence="7 9" id="KW-1133">Transmembrane helix</keyword>
<keyword evidence="4 9" id="KW-0812">Transmembrane</keyword>
<feature type="transmembrane region" description="Helical" evidence="9">
    <location>
        <begin position="114"/>
        <end position="132"/>
    </location>
</feature>
<comment type="pathway">
    <text evidence="9">Protein modification; lipoprotein biosynthesis (signal peptide cleavage).</text>
</comment>
<dbReference type="AlphaFoldDB" id="A0A1I7MKR0"/>
<feature type="compositionally biased region" description="Basic and acidic residues" evidence="11">
    <location>
        <begin position="184"/>
        <end position="193"/>
    </location>
</feature>
<evidence type="ECO:0000256" key="7">
    <source>
        <dbReference type="ARBA" id="ARBA00022989"/>
    </source>
</evidence>